<comment type="pathway">
    <text evidence="2 9">Amine and polyamine biosynthesis; ectoine biosynthesis; L-ectoine from L-aspartate 4-semialdehyde: step 2/3.</text>
</comment>
<evidence type="ECO:0000256" key="4">
    <source>
        <dbReference type="ARBA" id="ARBA00012355"/>
    </source>
</evidence>
<reference evidence="11 12" key="1">
    <citation type="submission" date="2018-03" db="EMBL/GenBank/DDBJ databases">
        <title>Genomic Encyclopedia of Archaeal and Bacterial Type Strains, Phase II (KMG-II): from individual species to whole genera.</title>
        <authorList>
            <person name="Goeker M."/>
        </authorList>
    </citation>
    <scope>NUCLEOTIDE SEQUENCE [LARGE SCALE GENOMIC DNA]</scope>
    <source>
        <strain evidence="11 12">DSM 45601</strain>
    </source>
</reference>
<proteinExistence type="inferred from homology"/>
<dbReference type="EMBL" id="PVZC01000002">
    <property type="protein sequence ID" value="PRY00551.1"/>
    <property type="molecule type" value="Genomic_DNA"/>
</dbReference>
<dbReference type="Proteomes" id="UP000237846">
    <property type="component" value="Unassembled WGS sequence"/>
</dbReference>
<dbReference type="UniPathway" id="UPA00067">
    <property type="reaction ID" value="UER00122"/>
</dbReference>
<name>A0A2T0Q9S3_9ACTN</name>
<organism evidence="11 12">
    <name type="scientific">Allonocardiopsis opalescens</name>
    <dbReference type="NCBI Taxonomy" id="1144618"/>
    <lineage>
        <taxon>Bacteria</taxon>
        <taxon>Bacillati</taxon>
        <taxon>Actinomycetota</taxon>
        <taxon>Actinomycetes</taxon>
        <taxon>Streptosporangiales</taxon>
        <taxon>Allonocardiopsis</taxon>
    </lineage>
</organism>
<dbReference type="GO" id="GO:0019491">
    <property type="term" value="P:ectoine biosynthetic process"/>
    <property type="evidence" value="ECO:0007669"/>
    <property type="project" value="UniProtKB-UniPathway"/>
</dbReference>
<evidence type="ECO:0000256" key="2">
    <source>
        <dbReference type="ARBA" id="ARBA00004978"/>
    </source>
</evidence>
<dbReference type="InterPro" id="IPR000182">
    <property type="entry name" value="GNAT_dom"/>
</dbReference>
<sequence length="186" mass="21106">MPAKRADSPSYGIVEEDGLRLDEPRVEDGPELWRVARDTPELDLNSPYSYVLWCRDFADTSVVVRDQDNICAFLTGYVRPESPGTFFVWQVAVHRDYRGRRLGRRMLDHYGRRMVRRGCTHLEATVTPGNTASLNLFRSYARDHAADLDRSTLFDADLFPGGHEPEELLRIGPLTAPDGRPSAGER</sequence>
<dbReference type="Gene3D" id="3.40.630.30">
    <property type="match status" value="1"/>
</dbReference>
<evidence type="ECO:0000259" key="10">
    <source>
        <dbReference type="PROSITE" id="PS51186"/>
    </source>
</evidence>
<evidence type="ECO:0000256" key="5">
    <source>
        <dbReference type="ARBA" id="ARBA00017935"/>
    </source>
</evidence>
<evidence type="ECO:0000256" key="8">
    <source>
        <dbReference type="ARBA" id="ARBA00048924"/>
    </source>
</evidence>
<keyword evidence="12" id="KW-1185">Reference proteome</keyword>
<gene>
    <name evidence="9" type="primary">ectA</name>
    <name evidence="11" type="ORF">CLV72_102182</name>
</gene>
<dbReference type="InterPro" id="IPR012772">
    <property type="entry name" value="Ectoine_EctA"/>
</dbReference>
<dbReference type="NCBIfam" id="TIGR02406">
    <property type="entry name" value="ectoine_EctA"/>
    <property type="match status" value="1"/>
</dbReference>
<evidence type="ECO:0000256" key="3">
    <source>
        <dbReference type="ARBA" id="ARBA00010712"/>
    </source>
</evidence>
<comment type="function">
    <text evidence="1 9">Catalyzes the acetylation of L-2,4-diaminobutyrate (DABA) to gamma-N-acetyl-alpha,gamma-diaminobutyric acid (ADABA) with acetyl coenzyme A.</text>
</comment>
<dbReference type="Pfam" id="PF00583">
    <property type="entry name" value="Acetyltransf_1"/>
    <property type="match status" value="1"/>
</dbReference>
<dbReference type="SUPFAM" id="SSF55729">
    <property type="entry name" value="Acyl-CoA N-acyltransferases (Nat)"/>
    <property type="match status" value="1"/>
</dbReference>
<protein>
    <recommendedName>
        <fullName evidence="5 9">L-2,4-diaminobutyric acid acetyltransferase</fullName>
        <shortName evidence="9">DABA acetyltransferase</shortName>
        <ecNumber evidence="4 9">2.3.1.178</ecNumber>
    </recommendedName>
</protein>
<dbReference type="AlphaFoldDB" id="A0A2T0Q9S3"/>
<dbReference type="GO" id="GO:0033816">
    <property type="term" value="F:diaminobutyrate acetyltransferase activity"/>
    <property type="evidence" value="ECO:0007669"/>
    <property type="project" value="UniProtKB-EC"/>
</dbReference>
<evidence type="ECO:0000256" key="1">
    <source>
        <dbReference type="ARBA" id="ARBA00003741"/>
    </source>
</evidence>
<evidence type="ECO:0000256" key="7">
    <source>
        <dbReference type="ARBA" id="ARBA00023315"/>
    </source>
</evidence>
<dbReference type="EC" id="2.3.1.178" evidence="4 9"/>
<feature type="domain" description="N-acetyltransferase" evidence="10">
    <location>
        <begin position="19"/>
        <end position="160"/>
    </location>
</feature>
<evidence type="ECO:0000256" key="6">
    <source>
        <dbReference type="ARBA" id="ARBA00022679"/>
    </source>
</evidence>
<dbReference type="PROSITE" id="PS51186">
    <property type="entry name" value="GNAT"/>
    <property type="match status" value="1"/>
</dbReference>
<evidence type="ECO:0000256" key="9">
    <source>
        <dbReference type="RuleBase" id="RU365045"/>
    </source>
</evidence>
<comment type="similarity">
    <text evidence="3 9">Belongs to the acetyltransferase family. EctA subfamily.</text>
</comment>
<dbReference type="RefSeq" id="WP_245930058.1">
    <property type="nucleotide sequence ID" value="NZ_PVZC01000002.1"/>
</dbReference>
<accession>A0A2T0Q9S3</accession>
<evidence type="ECO:0000313" key="12">
    <source>
        <dbReference type="Proteomes" id="UP000237846"/>
    </source>
</evidence>
<keyword evidence="7 9" id="KW-0012">Acyltransferase</keyword>
<comment type="catalytic activity">
    <reaction evidence="8 9">
        <text>L-2,4-diaminobutanoate + acetyl-CoA = (2S)-4-acetamido-2-aminobutanoate + CoA + H(+)</text>
        <dbReference type="Rhea" id="RHEA:16901"/>
        <dbReference type="ChEBI" id="CHEBI:15378"/>
        <dbReference type="ChEBI" id="CHEBI:57287"/>
        <dbReference type="ChEBI" id="CHEBI:57288"/>
        <dbReference type="ChEBI" id="CHEBI:58761"/>
        <dbReference type="ChEBI" id="CHEBI:58929"/>
        <dbReference type="EC" id="2.3.1.178"/>
    </reaction>
</comment>
<dbReference type="InterPro" id="IPR016181">
    <property type="entry name" value="Acyl_CoA_acyltransferase"/>
</dbReference>
<keyword evidence="6 9" id="KW-0808">Transferase</keyword>
<comment type="caution">
    <text evidence="11">The sequence shown here is derived from an EMBL/GenBank/DDBJ whole genome shotgun (WGS) entry which is preliminary data.</text>
</comment>
<evidence type="ECO:0000313" key="11">
    <source>
        <dbReference type="EMBL" id="PRY00551.1"/>
    </source>
</evidence>